<organism evidence="1 2">
    <name type="scientific">Ancylostoma ceylanicum</name>
    <dbReference type="NCBI Taxonomy" id="53326"/>
    <lineage>
        <taxon>Eukaryota</taxon>
        <taxon>Metazoa</taxon>
        <taxon>Ecdysozoa</taxon>
        <taxon>Nematoda</taxon>
        <taxon>Chromadorea</taxon>
        <taxon>Rhabditida</taxon>
        <taxon>Rhabditina</taxon>
        <taxon>Rhabditomorpha</taxon>
        <taxon>Strongyloidea</taxon>
        <taxon>Ancylostomatidae</taxon>
        <taxon>Ancylostomatinae</taxon>
        <taxon>Ancylostoma</taxon>
    </lineage>
</organism>
<name>A0A016UFG2_9BILA</name>
<proteinExistence type="predicted"/>
<evidence type="ECO:0000313" key="2">
    <source>
        <dbReference type="Proteomes" id="UP000024635"/>
    </source>
</evidence>
<protein>
    <submittedName>
        <fullName evidence="1">Uncharacterized protein</fullName>
    </submittedName>
</protein>
<reference evidence="2" key="1">
    <citation type="journal article" date="2015" name="Nat. Genet.">
        <title>The genome and transcriptome of the zoonotic hookworm Ancylostoma ceylanicum identify infection-specific gene families.</title>
        <authorList>
            <person name="Schwarz E.M."/>
            <person name="Hu Y."/>
            <person name="Antoshechkin I."/>
            <person name="Miller M.M."/>
            <person name="Sternberg P.W."/>
            <person name="Aroian R.V."/>
        </authorList>
    </citation>
    <scope>NUCLEOTIDE SEQUENCE</scope>
    <source>
        <strain evidence="2">HY135</strain>
    </source>
</reference>
<dbReference type="AlphaFoldDB" id="A0A016UFG2"/>
<dbReference type="Proteomes" id="UP000024635">
    <property type="component" value="Unassembled WGS sequence"/>
</dbReference>
<sequence>MSFSTSYRGTSVRKSINATIATAKARVATMSSLYVFFALVLSLSQLSHASFPHFGYYGDYPTFGYYGLTDPYPYATFAYGAYPYGYPYAMHSHYYHPRAALRNVAKSFQREDGHLSDTSMISPFAKTLKRN</sequence>
<dbReference type="EMBL" id="JARK01001378">
    <property type="protein sequence ID" value="EYC13910.1"/>
    <property type="molecule type" value="Genomic_DNA"/>
</dbReference>
<gene>
    <name evidence="1" type="primary">Acey_s0042.g595</name>
    <name evidence="1" type="ORF">Y032_0042g595</name>
</gene>
<evidence type="ECO:0000313" key="1">
    <source>
        <dbReference type="EMBL" id="EYC13910.1"/>
    </source>
</evidence>
<keyword evidence="2" id="KW-1185">Reference proteome</keyword>
<accession>A0A016UFG2</accession>
<comment type="caution">
    <text evidence="1">The sequence shown here is derived from an EMBL/GenBank/DDBJ whole genome shotgun (WGS) entry which is preliminary data.</text>
</comment>